<comment type="subcellular location">
    <subcellularLocation>
        <location evidence="1">Cell outer membrane</location>
    </subcellularLocation>
</comment>
<organism evidence="5 6">
    <name type="scientific">Deinococcus seoulensis</name>
    <dbReference type="NCBI Taxonomy" id="1837379"/>
    <lineage>
        <taxon>Bacteria</taxon>
        <taxon>Thermotogati</taxon>
        <taxon>Deinococcota</taxon>
        <taxon>Deinococci</taxon>
        <taxon>Deinococcales</taxon>
        <taxon>Deinococcaceae</taxon>
        <taxon>Deinococcus</taxon>
    </lineage>
</organism>
<protein>
    <recommendedName>
        <fullName evidence="7">Type II secretion system protein</fullName>
    </recommendedName>
</protein>
<evidence type="ECO:0008006" key="7">
    <source>
        <dbReference type="Google" id="ProtNLM"/>
    </source>
</evidence>
<accession>A0ABQ2RSJ2</accession>
<name>A0ABQ2RSJ2_9DEIO</name>
<keyword evidence="2" id="KW-0998">Cell outer membrane</keyword>
<keyword evidence="4" id="KW-0472">Membrane</keyword>
<dbReference type="EMBL" id="BMQM01000008">
    <property type="protein sequence ID" value="GGR55434.1"/>
    <property type="molecule type" value="Genomic_DNA"/>
</dbReference>
<evidence type="ECO:0000256" key="2">
    <source>
        <dbReference type="ARBA" id="ARBA00023237"/>
    </source>
</evidence>
<dbReference type="NCBIfam" id="TIGR02532">
    <property type="entry name" value="IV_pilin_GFxxxE"/>
    <property type="match status" value="1"/>
</dbReference>
<dbReference type="RefSeq" id="WP_189064492.1">
    <property type="nucleotide sequence ID" value="NZ_BMQM01000008.1"/>
</dbReference>
<comment type="caution">
    <text evidence="5">The sequence shown here is derived from an EMBL/GenBank/DDBJ whole genome shotgun (WGS) entry which is preliminary data.</text>
</comment>
<sequence length="159" mass="16812">MQRTNRTQPTPTRTTPAQTTPAQTGRTQGFTIIEVLVAVFLTSVIALVVLTPLTGFFGLTRRSNQQVTATQQAQQVIEAVRGDWLSVANYDQRCATQPLPAGAQVTLTNLDVNGNPTGTPALNTTCGSNPPDTAPVRRINVQVTLGGATSSLSVDVARP</sequence>
<proteinExistence type="predicted"/>
<dbReference type="Proteomes" id="UP000634308">
    <property type="component" value="Unassembled WGS sequence"/>
</dbReference>
<evidence type="ECO:0000313" key="5">
    <source>
        <dbReference type="EMBL" id="GGR55434.1"/>
    </source>
</evidence>
<keyword evidence="6" id="KW-1185">Reference proteome</keyword>
<evidence type="ECO:0000313" key="6">
    <source>
        <dbReference type="Proteomes" id="UP000634308"/>
    </source>
</evidence>
<evidence type="ECO:0000256" key="3">
    <source>
        <dbReference type="SAM" id="MobiDB-lite"/>
    </source>
</evidence>
<feature type="transmembrane region" description="Helical" evidence="4">
    <location>
        <begin position="35"/>
        <end position="59"/>
    </location>
</feature>
<keyword evidence="4" id="KW-1133">Transmembrane helix</keyword>
<gene>
    <name evidence="5" type="ORF">GCM10008959_16340</name>
</gene>
<keyword evidence="4" id="KW-0812">Transmembrane</keyword>
<dbReference type="InterPro" id="IPR012902">
    <property type="entry name" value="N_methyl_site"/>
</dbReference>
<feature type="region of interest" description="Disordered" evidence="3">
    <location>
        <begin position="1"/>
        <end position="23"/>
    </location>
</feature>
<evidence type="ECO:0000256" key="4">
    <source>
        <dbReference type="SAM" id="Phobius"/>
    </source>
</evidence>
<evidence type="ECO:0000256" key="1">
    <source>
        <dbReference type="ARBA" id="ARBA00004442"/>
    </source>
</evidence>
<reference evidence="6" key="1">
    <citation type="journal article" date="2019" name="Int. J. Syst. Evol. Microbiol.">
        <title>The Global Catalogue of Microorganisms (GCM) 10K type strain sequencing project: providing services to taxonomists for standard genome sequencing and annotation.</title>
        <authorList>
            <consortium name="The Broad Institute Genomics Platform"/>
            <consortium name="The Broad Institute Genome Sequencing Center for Infectious Disease"/>
            <person name="Wu L."/>
            <person name="Ma J."/>
        </authorList>
    </citation>
    <scope>NUCLEOTIDE SEQUENCE [LARGE SCALE GENOMIC DNA]</scope>
    <source>
        <strain evidence="6">JCM 31404</strain>
    </source>
</reference>
<dbReference type="Pfam" id="PF07963">
    <property type="entry name" value="N_methyl"/>
    <property type="match status" value="1"/>
</dbReference>